<protein>
    <recommendedName>
        <fullName evidence="1">Rhodanese domain-containing protein</fullName>
    </recommendedName>
</protein>
<sequence length="179" mass="20718">MSTLQKFSTHLINKINKGYVVSCINNGGLKYYNSLHSPPQYYKRVQLIEEPYFQRLSNFSTKGPSAMSRNLNYEQLNALIKEDKIVLIDVRQAREIKETGALPGSHNVPIEELEFALKLDPVEFEDRYNFPKPDYDQEIVFSCRSGRRSLVALENALSVGYKNAKHYTGGWLDWEKHQK</sequence>
<dbReference type="GO" id="GO:0004792">
    <property type="term" value="F:thiosulfate-cyanide sulfurtransferase activity"/>
    <property type="evidence" value="ECO:0007669"/>
    <property type="project" value="TreeGrafter"/>
</dbReference>
<evidence type="ECO:0000313" key="2">
    <source>
        <dbReference type="EMBL" id="JAS08616.1"/>
    </source>
</evidence>
<dbReference type="SMART" id="SM00450">
    <property type="entry name" value="RHOD"/>
    <property type="match status" value="1"/>
</dbReference>
<gene>
    <name evidence="2" type="ORF">g.12154</name>
</gene>
<proteinExistence type="predicted"/>
<dbReference type="InterPro" id="IPR001763">
    <property type="entry name" value="Rhodanese-like_dom"/>
</dbReference>
<dbReference type="EMBL" id="GEDC01028682">
    <property type="protein sequence ID" value="JAS08616.1"/>
    <property type="molecule type" value="Transcribed_RNA"/>
</dbReference>
<dbReference type="PANTHER" id="PTHR44086:SF10">
    <property type="entry name" value="THIOSULFATE SULFURTRANSFERASE_RHODANESE-LIKE DOMAIN-CONTAINING PROTEIN 3"/>
    <property type="match status" value="1"/>
</dbReference>
<dbReference type="InterPro" id="IPR036873">
    <property type="entry name" value="Rhodanese-like_dom_sf"/>
</dbReference>
<dbReference type="PANTHER" id="PTHR44086">
    <property type="entry name" value="THIOSULFATE SULFURTRANSFERASE RDL2, MITOCHONDRIAL-RELATED"/>
    <property type="match status" value="1"/>
</dbReference>
<dbReference type="PROSITE" id="PS50206">
    <property type="entry name" value="RHODANESE_3"/>
    <property type="match status" value="1"/>
</dbReference>
<reference evidence="2" key="1">
    <citation type="submission" date="2015-12" db="EMBL/GenBank/DDBJ databases">
        <title>De novo transcriptome assembly of four potential Pierce s Disease insect vectors from Arizona vineyards.</title>
        <authorList>
            <person name="Tassone E.E."/>
        </authorList>
    </citation>
    <scope>NUCLEOTIDE SEQUENCE</scope>
</reference>
<accession>A0A1B6C535</accession>
<feature type="domain" description="Rhodanese" evidence="1">
    <location>
        <begin position="81"/>
        <end position="179"/>
    </location>
</feature>
<name>A0A1B6C535_9HEMI</name>
<dbReference type="AlphaFoldDB" id="A0A1B6C535"/>
<dbReference type="Pfam" id="PF00581">
    <property type="entry name" value="Rhodanese"/>
    <property type="match status" value="1"/>
</dbReference>
<dbReference type="SUPFAM" id="SSF52821">
    <property type="entry name" value="Rhodanese/Cell cycle control phosphatase"/>
    <property type="match status" value="1"/>
</dbReference>
<dbReference type="Gene3D" id="3.40.250.10">
    <property type="entry name" value="Rhodanese-like domain"/>
    <property type="match status" value="1"/>
</dbReference>
<organism evidence="2">
    <name type="scientific">Clastoptera arizonana</name>
    <name type="common">Arizona spittle bug</name>
    <dbReference type="NCBI Taxonomy" id="38151"/>
    <lineage>
        <taxon>Eukaryota</taxon>
        <taxon>Metazoa</taxon>
        <taxon>Ecdysozoa</taxon>
        <taxon>Arthropoda</taxon>
        <taxon>Hexapoda</taxon>
        <taxon>Insecta</taxon>
        <taxon>Pterygota</taxon>
        <taxon>Neoptera</taxon>
        <taxon>Paraneoptera</taxon>
        <taxon>Hemiptera</taxon>
        <taxon>Auchenorrhyncha</taxon>
        <taxon>Cercopoidea</taxon>
        <taxon>Clastopteridae</taxon>
        <taxon>Clastoptera</taxon>
    </lineage>
</organism>
<evidence type="ECO:0000259" key="1">
    <source>
        <dbReference type="PROSITE" id="PS50206"/>
    </source>
</evidence>
<dbReference type="GO" id="GO:0005739">
    <property type="term" value="C:mitochondrion"/>
    <property type="evidence" value="ECO:0007669"/>
    <property type="project" value="TreeGrafter"/>
</dbReference>